<feature type="domain" description="PDZ" evidence="3">
    <location>
        <begin position="217"/>
        <end position="283"/>
    </location>
</feature>
<dbReference type="GO" id="GO:0004252">
    <property type="term" value="F:serine-type endopeptidase activity"/>
    <property type="evidence" value="ECO:0007669"/>
    <property type="project" value="InterPro"/>
</dbReference>
<keyword evidence="1" id="KW-0645">Protease</keyword>
<proteinExistence type="predicted"/>
<dbReference type="Gene3D" id="2.40.10.120">
    <property type="match status" value="1"/>
</dbReference>
<protein>
    <submittedName>
        <fullName evidence="4">PDZ/DHR/GLGF domain-containing protein</fullName>
    </submittedName>
</protein>
<dbReference type="AlphaFoldDB" id="A0A1Z4LMA1"/>
<organism evidence="4 5">
    <name type="scientific">Calothrix parasitica NIES-267</name>
    <dbReference type="NCBI Taxonomy" id="1973488"/>
    <lineage>
        <taxon>Bacteria</taxon>
        <taxon>Bacillati</taxon>
        <taxon>Cyanobacteriota</taxon>
        <taxon>Cyanophyceae</taxon>
        <taxon>Nostocales</taxon>
        <taxon>Calotrichaceae</taxon>
        <taxon>Calothrix</taxon>
    </lineage>
</organism>
<dbReference type="PANTHER" id="PTHR43343:SF3">
    <property type="entry name" value="PROTEASE DO-LIKE 8, CHLOROPLASTIC"/>
    <property type="match status" value="1"/>
</dbReference>
<dbReference type="Gene3D" id="2.30.42.10">
    <property type="match status" value="1"/>
</dbReference>
<gene>
    <name evidence="4" type="ORF">NIES267_18390</name>
</gene>
<dbReference type="SUPFAM" id="SSF50156">
    <property type="entry name" value="PDZ domain-like"/>
    <property type="match status" value="1"/>
</dbReference>
<keyword evidence="2" id="KW-0378">Hydrolase</keyword>
<dbReference type="Pfam" id="PF13180">
    <property type="entry name" value="PDZ_2"/>
    <property type="match status" value="1"/>
</dbReference>
<dbReference type="Pfam" id="PF13365">
    <property type="entry name" value="Trypsin_2"/>
    <property type="match status" value="1"/>
</dbReference>
<dbReference type="InterPro" id="IPR001940">
    <property type="entry name" value="Peptidase_S1C"/>
</dbReference>
<accession>A0A1Z4LMA1</accession>
<dbReference type="PROSITE" id="PS50106">
    <property type="entry name" value="PDZ"/>
    <property type="match status" value="1"/>
</dbReference>
<dbReference type="InterPro" id="IPR036034">
    <property type="entry name" value="PDZ_sf"/>
</dbReference>
<evidence type="ECO:0000256" key="1">
    <source>
        <dbReference type="ARBA" id="ARBA00022670"/>
    </source>
</evidence>
<dbReference type="GO" id="GO:0006508">
    <property type="term" value="P:proteolysis"/>
    <property type="evidence" value="ECO:0007669"/>
    <property type="project" value="UniProtKB-KW"/>
</dbReference>
<dbReference type="InterPro" id="IPR001478">
    <property type="entry name" value="PDZ"/>
</dbReference>
<dbReference type="EMBL" id="AP018227">
    <property type="protein sequence ID" value="BAY82360.1"/>
    <property type="molecule type" value="Genomic_DNA"/>
</dbReference>
<evidence type="ECO:0000313" key="5">
    <source>
        <dbReference type="Proteomes" id="UP000218418"/>
    </source>
</evidence>
<name>A0A1Z4LMA1_9CYAN</name>
<dbReference type="PRINTS" id="PR00834">
    <property type="entry name" value="PROTEASES2C"/>
</dbReference>
<evidence type="ECO:0000259" key="3">
    <source>
        <dbReference type="PROSITE" id="PS50106"/>
    </source>
</evidence>
<dbReference type="Proteomes" id="UP000218418">
    <property type="component" value="Chromosome"/>
</dbReference>
<sequence>MLYVRAKSQNTDIRYLERNLKYMKSISSLQALSNNIAEIVEKSGKAIVSLNANRRFTPSGIHWQEGIIVTSDESLKRYEDITVTLENGDRKSVSLLGRDPSTDVAFFQIENPEIPVATIGDAANLKVGNLVLALARSSEGDIRAAMGAISVVSGEWKSMSGGNIDKFIRPDISLYPGFSGGALVDALGNIIGMNTTGRRGTALTIPASTINRVIEQLVSKGRISRGYLGLGMQPVRLPDNLKSSLNLTSNSGVIVVNVESNSAAENAGILLGDVLISFDGSTVGDTNDVLGLLNDSSSVGKSVQLQIVRGGELIELNLTVSERII</sequence>
<dbReference type="InterPro" id="IPR051201">
    <property type="entry name" value="Chloro_Bact_Ser_Proteases"/>
</dbReference>
<dbReference type="SMART" id="SM00228">
    <property type="entry name" value="PDZ"/>
    <property type="match status" value="1"/>
</dbReference>
<reference evidence="4 5" key="1">
    <citation type="submission" date="2017-06" db="EMBL/GenBank/DDBJ databases">
        <title>Genome sequencing of cyanobaciteial culture collection at National Institute for Environmental Studies (NIES).</title>
        <authorList>
            <person name="Hirose Y."/>
            <person name="Shimura Y."/>
            <person name="Fujisawa T."/>
            <person name="Nakamura Y."/>
            <person name="Kawachi M."/>
        </authorList>
    </citation>
    <scope>NUCLEOTIDE SEQUENCE [LARGE SCALE GENOMIC DNA]</scope>
    <source>
        <strain evidence="4 5">NIES-267</strain>
    </source>
</reference>
<evidence type="ECO:0000256" key="2">
    <source>
        <dbReference type="ARBA" id="ARBA00022801"/>
    </source>
</evidence>
<dbReference type="SUPFAM" id="SSF50494">
    <property type="entry name" value="Trypsin-like serine proteases"/>
    <property type="match status" value="1"/>
</dbReference>
<dbReference type="InterPro" id="IPR009003">
    <property type="entry name" value="Peptidase_S1_PA"/>
</dbReference>
<evidence type="ECO:0000313" key="4">
    <source>
        <dbReference type="EMBL" id="BAY82360.1"/>
    </source>
</evidence>
<dbReference type="PANTHER" id="PTHR43343">
    <property type="entry name" value="PEPTIDASE S12"/>
    <property type="match status" value="1"/>
</dbReference>
<keyword evidence="5" id="KW-1185">Reference proteome</keyword>